<organism evidence="1">
    <name type="scientific">Arundo donax</name>
    <name type="common">Giant reed</name>
    <name type="synonym">Donax arundinaceus</name>
    <dbReference type="NCBI Taxonomy" id="35708"/>
    <lineage>
        <taxon>Eukaryota</taxon>
        <taxon>Viridiplantae</taxon>
        <taxon>Streptophyta</taxon>
        <taxon>Embryophyta</taxon>
        <taxon>Tracheophyta</taxon>
        <taxon>Spermatophyta</taxon>
        <taxon>Magnoliopsida</taxon>
        <taxon>Liliopsida</taxon>
        <taxon>Poales</taxon>
        <taxon>Poaceae</taxon>
        <taxon>PACMAD clade</taxon>
        <taxon>Arundinoideae</taxon>
        <taxon>Arundineae</taxon>
        <taxon>Arundo</taxon>
    </lineage>
</organism>
<evidence type="ECO:0000313" key="1">
    <source>
        <dbReference type="EMBL" id="JAD91847.1"/>
    </source>
</evidence>
<reference evidence="1" key="1">
    <citation type="submission" date="2014-09" db="EMBL/GenBank/DDBJ databases">
        <authorList>
            <person name="Magalhaes I.L.F."/>
            <person name="Oliveira U."/>
            <person name="Santos F.R."/>
            <person name="Vidigal T.H.D.A."/>
            <person name="Brescovit A.D."/>
            <person name="Santos A.J."/>
        </authorList>
    </citation>
    <scope>NUCLEOTIDE SEQUENCE</scope>
    <source>
        <tissue evidence="1">Shoot tissue taken approximately 20 cm above the soil surface</tissue>
    </source>
</reference>
<reference evidence="1" key="2">
    <citation type="journal article" date="2015" name="Data Brief">
        <title>Shoot transcriptome of the giant reed, Arundo donax.</title>
        <authorList>
            <person name="Barrero R.A."/>
            <person name="Guerrero F.D."/>
            <person name="Moolhuijzen P."/>
            <person name="Goolsby J.A."/>
            <person name="Tidwell J."/>
            <person name="Bellgard S.E."/>
            <person name="Bellgard M.I."/>
        </authorList>
    </citation>
    <scope>NUCLEOTIDE SEQUENCE</scope>
    <source>
        <tissue evidence="1">Shoot tissue taken approximately 20 cm above the soil surface</tissue>
    </source>
</reference>
<proteinExistence type="predicted"/>
<name>A0A0A9E782_ARUDO</name>
<sequence>MFCHPTFVEEPLHLKKKYHLFMFKLIFF</sequence>
<protein>
    <submittedName>
        <fullName evidence="1">Uncharacterized protein</fullName>
    </submittedName>
</protein>
<dbReference type="AlphaFoldDB" id="A0A0A9E782"/>
<dbReference type="EMBL" id="GBRH01206048">
    <property type="protein sequence ID" value="JAD91847.1"/>
    <property type="molecule type" value="Transcribed_RNA"/>
</dbReference>
<accession>A0A0A9E782</accession>